<gene>
    <name evidence="1" type="ORF">Atep_08740</name>
</gene>
<keyword evidence="2" id="KW-1185">Reference proteome</keyword>
<dbReference type="Proteomes" id="UP000680679">
    <property type="component" value="Chromosome"/>
</dbReference>
<name>A0ABN6G9U1_9GAMM</name>
<protein>
    <submittedName>
        <fullName evidence="1">Uncharacterized protein</fullName>
    </submittedName>
</protein>
<accession>A0ABN6G9U1</accession>
<proteinExistence type="predicted"/>
<organism evidence="1 2">
    <name type="scientific">Allochromatium tepidum</name>
    <dbReference type="NCBI Taxonomy" id="553982"/>
    <lineage>
        <taxon>Bacteria</taxon>
        <taxon>Pseudomonadati</taxon>
        <taxon>Pseudomonadota</taxon>
        <taxon>Gammaproteobacteria</taxon>
        <taxon>Chromatiales</taxon>
        <taxon>Chromatiaceae</taxon>
        <taxon>Allochromatium</taxon>
    </lineage>
</organism>
<evidence type="ECO:0000313" key="2">
    <source>
        <dbReference type="Proteomes" id="UP000680679"/>
    </source>
</evidence>
<evidence type="ECO:0000313" key="1">
    <source>
        <dbReference type="EMBL" id="BCU06197.1"/>
    </source>
</evidence>
<sequence>MSGTATKSAVCSTRSTVAIRRFRDFLEARKELLAEELNRCMESLLHGDLRWLAGTATPATTMAQVVGGISSAEEEAELEALNEWMTSVGLPRGVMAYDFSDPVSGEQKAVLDLVWPGGIQEELSQPVAVLLNEESGTIALASQAGFRCFTDVEVFRRYVTEEILAENTD</sequence>
<dbReference type="EMBL" id="AP024563">
    <property type="protein sequence ID" value="BCU06197.1"/>
    <property type="molecule type" value="Genomic_DNA"/>
</dbReference>
<reference evidence="1 2" key="1">
    <citation type="submission" date="2021-04" db="EMBL/GenBank/DDBJ databases">
        <title>Complete genome sequencing of Allochromatium tepidum strain NZ.</title>
        <authorList>
            <person name="Tsukatani Y."/>
            <person name="Mori H."/>
        </authorList>
    </citation>
    <scope>NUCLEOTIDE SEQUENCE [LARGE SCALE GENOMIC DNA]</scope>
    <source>
        <strain evidence="1 2">NZ</strain>
    </source>
</reference>